<accession>A0AAW2Z6X7</accession>
<proteinExistence type="predicted"/>
<dbReference type="PANTHER" id="PTHR41749:SF1">
    <property type="entry name" value="UBIQUITIN-LIKE DOMAIN-CONTAINING PROTEIN"/>
    <property type="match status" value="1"/>
</dbReference>
<comment type="caution">
    <text evidence="2">The sequence shown here is derived from an EMBL/GenBank/DDBJ whole genome shotgun (WGS) entry which is preliminary data.</text>
</comment>
<sequence>MSDSDSDYDDYDQVEQEKPKPKGIASLSSISGLGSEGKKQKDAQEEKLLGDEITVVFKLPNGEAKKHQVNLGRPIEWLKVLVEREHGIPFDNQDMYINDKSVPNPMSLSDIPSVSGTGETVIVVKVRICDNMEY</sequence>
<reference evidence="2 3" key="1">
    <citation type="submission" date="2024-03" db="EMBL/GenBank/DDBJ databases">
        <title>The Acrasis kona genome and developmental transcriptomes reveal deep origins of eukaryotic multicellular pathways.</title>
        <authorList>
            <person name="Sheikh S."/>
            <person name="Fu C.-J."/>
            <person name="Brown M.W."/>
            <person name="Baldauf S.L."/>
        </authorList>
    </citation>
    <scope>NUCLEOTIDE SEQUENCE [LARGE SCALE GENOMIC DNA]</scope>
    <source>
        <strain evidence="2 3">ATCC MYA-3509</strain>
    </source>
</reference>
<dbReference type="InterPro" id="IPR029071">
    <property type="entry name" value="Ubiquitin-like_domsf"/>
</dbReference>
<feature type="compositionally biased region" description="Low complexity" evidence="1">
    <location>
        <begin position="23"/>
        <end position="33"/>
    </location>
</feature>
<gene>
    <name evidence="2" type="ORF">AKO1_003135</name>
</gene>
<evidence type="ECO:0000313" key="2">
    <source>
        <dbReference type="EMBL" id="KAL0485561.1"/>
    </source>
</evidence>
<keyword evidence="3" id="KW-1185">Reference proteome</keyword>
<dbReference type="EMBL" id="JAOPGA020001148">
    <property type="protein sequence ID" value="KAL0485561.1"/>
    <property type="molecule type" value="Genomic_DNA"/>
</dbReference>
<feature type="compositionally biased region" description="Basic and acidic residues" evidence="1">
    <location>
        <begin position="36"/>
        <end position="45"/>
    </location>
</feature>
<dbReference type="AlphaFoldDB" id="A0AAW2Z6X7"/>
<name>A0AAW2Z6X7_9EUKA</name>
<evidence type="ECO:0000256" key="1">
    <source>
        <dbReference type="SAM" id="MobiDB-lite"/>
    </source>
</evidence>
<feature type="compositionally biased region" description="Acidic residues" evidence="1">
    <location>
        <begin position="1"/>
        <end position="14"/>
    </location>
</feature>
<evidence type="ECO:0000313" key="3">
    <source>
        <dbReference type="Proteomes" id="UP001431209"/>
    </source>
</evidence>
<organism evidence="2 3">
    <name type="scientific">Acrasis kona</name>
    <dbReference type="NCBI Taxonomy" id="1008807"/>
    <lineage>
        <taxon>Eukaryota</taxon>
        <taxon>Discoba</taxon>
        <taxon>Heterolobosea</taxon>
        <taxon>Tetramitia</taxon>
        <taxon>Eutetramitia</taxon>
        <taxon>Acrasidae</taxon>
        <taxon>Acrasis</taxon>
    </lineage>
</organism>
<dbReference type="Proteomes" id="UP001431209">
    <property type="component" value="Unassembled WGS sequence"/>
</dbReference>
<dbReference type="SUPFAM" id="SSF54236">
    <property type="entry name" value="Ubiquitin-like"/>
    <property type="match status" value="1"/>
</dbReference>
<dbReference type="PANTHER" id="PTHR41749">
    <property type="entry name" value="UBIQUITIN-LIKE DOMAIN-CONTAINING PROTEIN"/>
    <property type="match status" value="1"/>
</dbReference>
<feature type="region of interest" description="Disordered" evidence="1">
    <location>
        <begin position="1"/>
        <end position="45"/>
    </location>
</feature>
<protein>
    <submittedName>
        <fullName evidence="2">BRCA2</fullName>
    </submittedName>
</protein>